<name>A0A4S8PDN9_9ACTN</name>
<evidence type="ECO:0000256" key="1">
    <source>
        <dbReference type="SAM" id="MobiDB-lite"/>
    </source>
</evidence>
<proteinExistence type="predicted"/>
<feature type="compositionally biased region" description="Basic and acidic residues" evidence="1">
    <location>
        <begin position="94"/>
        <end position="117"/>
    </location>
</feature>
<comment type="caution">
    <text evidence="2">The sequence shown here is derived from an EMBL/GenBank/DDBJ whole genome shotgun (WGS) entry which is preliminary data.</text>
</comment>
<reference evidence="2 3" key="1">
    <citation type="journal article" date="2018" name="Int. J. Syst. Evol. Microbiol.">
        <title>Glycomyces paridis sp. nov., isolated from the medicinal plant Paris polyphylla.</title>
        <authorList>
            <person name="Fang X.M."/>
            <person name="Bai J.L."/>
            <person name="Su J."/>
            <person name="Zhao L.L."/>
            <person name="Liu H.Y."/>
            <person name="Ma B.P."/>
            <person name="Zhang Y.Q."/>
            <person name="Yu L.Y."/>
        </authorList>
    </citation>
    <scope>NUCLEOTIDE SEQUENCE [LARGE SCALE GENOMIC DNA]</scope>
    <source>
        <strain evidence="2 3">CPCC 204357</strain>
    </source>
</reference>
<protein>
    <recommendedName>
        <fullName evidence="4">Helix-turn-helix domain-containing protein</fullName>
    </recommendedName>
</protein>
<feature type="region of interest" description="Disordered" evidence="1">
    <location>
        <begin position="94"/>
        <end position="247"/>
    </location>
</feature>
<dbReference type="RefSeq" id="WP_136530154.1">
    <property type="nucleotide sequence ID" value="NZ_STGX01000009.1"/>
</dbReference>
<dbReference type="OrthoDB" id="3694026at2"/>
<feature type="compositionally biased region" description="Basic residues" evidence="1">
    <location>
        <begin position="224"/>
        <end position="233"/>
    </location>
</feature>
<gene>
    <name evidence="2" type="ORF">E9998_13090</name>
</gene>
<organism evidence="2 3">
    <name type="scientific">Glycomyces paridis</name>
    <dbReference type="NCBI Taxonomy" id="2126555"/>
    <lineage>
        <taxon>Bacteria</taxon>
        <taxon>Bacillati</taxon>
        <taxon>Actinomycetota</taxon>
        <taxon>Actinomycetes</taxon>
        <taxon>Glycomycetales</taxon>
        <taxon>Glycomycetaceae</taxon>
        <taxon>Glycomyces</taxon>
    </lineage>
</organism>
<sequence>MSDTDDQQLKKFYLTEQVKASGMLPSDRLIMMYLIDLAELYGDGQFWFVPEGRTPSHTDLTEWTGLGRSTVKACLNRLERTGWIKRDRPATADALGRGERTGYRLAAGEHVEREKPQRPANPTRPQPAPRPAVGLVQPLAEGRPEDDLGQPLAEGRPAVGSPLGQPLDPPRPAVGHNNHPPTGVGSTQDPHLDQQTPPSTADAAAAAPALPGLDVDAQTPPTKPKPKRKRATKPKSSTSSAPSEGQRVNALARRYTDVVKLSPFLAVAGVVRTAVRSGDYTDEQIGAALDRLADPDHRRSVTANTLRIAIEGDRSRSPARAAAYTDPTDTAGYYEEL</sequence>
<keyword evidence="3" id="KW-1185">Reference proteome</keyword>
<evidence type="ECO:0000313" key="2">
    <source>
        <dbReference type="EMBL" id="THV27921.1"/>
    </source>
</evidence>
<dbReference type="InterPro" id="IPR036390">
    <property type="entry name" value="WH_DNA-bd_sf"/>
</dbReference>
<feature type="compositionally biased region" description="Polar residues" evidence="1">
    <location>
        <begin position="184"/>
        <end position="199"/>
    </location>
</feature>
<feature type="compositionally biased region" description="Low complexity" evidence="1">
    <location>
        <begin position="234"/>
        <end position="243"/>
    </location>
</feature>
<evidence type="ECO:0000313" key="3">
    <source>
        <dbReference type="Proteomes" id="UP000305792"/>
    </source>
</evidence>
<feature type="compositionally biased region" description="Low complexity" evidence="1">
    <location>
        <begin position="201"/>
        <end position="220"/>
    </location>
</feature>
<evidence type="ECO:0008006" key="4">
    <source>
        <dbReference type="Google" id="ProtNLM"/>
    </source>
</evidence>
<dbReference type="SUPFAM" id="SSF46785">
    <property type="entry name" value="Winged helix' DNA-binding domain"/>
    <property type="match status" value="1"/>
</dbReference>
<dbReference type="Proteomes" id="UP000305792">
    <property type="component" value="Unassembled WGS sequence"/>
</dbReference>
<accession>A0A4S8PDN9</accession>
<dbReference type="AlphaFoldDB" id="A0A4S8PDN9"/>
<dbReference type="EMBL" id="STGX01000009">
    <property type="protein sequence ID" value="THV27921.1"/>
    <property type="molecule type" value="Genomic_DNA"/>
</dbReference>